<evidence type="ECO:0000313" key="1">
    <source>
        <dbReference type="Proteomes" id="UP000887563"/>
    </source>
</evidence>
<protein>
    <submittedName>
        <fullName evidence="2">Uncharacterized protein</fullName>
    </submittedName>
</protein>
<name>A0A914KU27_MELIC</name>
<dbReference type="WBParaSite" id="Minc3s00115g05030">
    <property type="protein sequence ID" value="Minc3s00115g05030"/>
    <property type="gene ID" value="Minc3s00115g05030"/>
</dbReference>
<keyword evidence="1" id="KW-1185">Reference proteome</keyword>
<dbReference type="AlphaFoldDB" id="A0A914KU27"/>
<organism evidence="1 2">
    <name type="scientific">Meloidogyne incognita</name>
    <name type="common">Southern root-knot nematode worm</name>
    <name type="synonym">Oxyuris incognita</name>
    <dbReference type="NCBI Taxonomy" id="6306"/>
    <lineage>
        <taxon>Eukaryota</taxon>
        <taxon>Metazoa</taxon>
        <taxon>Ecdysozoa</taxon>
        <taxon>Nematoda</taxon>
        <taxon>Chromadorea</taxon>
        <taxon>Rhabditida</taxon>
        <taxon>Tylenchina</taxon>
        <taxon>Tylenchomorpha</taxon>
        <taxon>Tylenchoidea</taxon>
        <taxon>Meloidogynidae</taxon>
        <taxon>Meloidogyninae</taxon>
        <taxon>Meloidogyne</taxon>
        <taxon>Meloidogyne incognita group</taxon>
    </lineage>
</organism>
<evidence type="ECO:0000313" key="2">
    <source>
        <dbReference type="WBParaSite" id="Minc3s00115g05030"/>
    </source>
</evidence>
<reference evidence="2" key="1">
    <citation type="submission" date="2022-11" db="UniProtKB">
        <authorList>
            <consortium name="WormBaseParasite"/>
        </authorList>
    </citation>
    <scope>IDENTIFICATION</scope>
</reference>
<accession>A0A914KU27</accession>
<dbReference type="Proteomes" id="UP000887563">
    <property type="component" value="Unplaced"/>
</dbReference>
<proteinExistence type="predicted"/>
<sequence length="52" mass="6178">MPKECPDTPQIGHYIHINTSKYEIDTKLYQDRHEIECKAQPYCPQAHCECDR</sequence>